<dbReference type="AlphaFoldDB" id="A0A4Z0A5S7"/>
<evidence type="ECO:0000313" key="1">
    <source>
        <dbReference type="EMBL" id="TFY82396.1"/>
    </source>
</evidence>
<reference evidence="1 2" key="1">
    <citation type="submission" date="2019-02" db="EMBL/GenBank/DDBJ databases">
        <title>Genome sequencing of the rare red list fungi Hericium alpestre (H. flagellum).</title>
        <authorList>
            <person name="Buettner E."/>
            <person name="Kellner H."/>
        </authorList>
    </citation>
    <scope>NUCLEOTIDE SEQUENCE [LARGE SCALE GENOMIC DNA]</scope>
    <source>
        <strain evidence="1 2">DSM 108284</strain>
    </source>
</reference>
<accession>A0A4Z0A5S7</accession>
<evidence type="ECO:0000313" key="2">
    <source>
        <dbReference type="Proteomes" id="UP000298061"/>
    </source>
</evidence>
<protein>
    <submittedName>
        <fullName evidence="1">Uncharacterized protein</fullName>
    </submittedName>
</protein>
<dbReference type="Proteomes" id="UP000298061">
    <property type="component" value="Unassembled WGS sequence"/>
</dbReference>
<comment type="caution">
    <text evidence="1">The sequence shown here is derived from an EMBL/GenBank/DDBJ whole genome shotgun (WGS) entry which is preliminary data.</text>
</comment>
<gene>
    <name evidence="1" type="ORF">EWM64_g1627</name>
</gene>
<organism evidence="1 2">
    <name type="scientific">Hericium alpestre</name>
    <dbReference type="NCBI Taxonomy" id="135208"/>
    <lineage>
        <taxon>Eukaryota</taxon>
        <taxon>Fungi</taxon>
        <taxon>Dikarya</taxon>
        <taxon>Basidiomycota</taxon>
        <taxon>Agaricomycotina</taxon>
        <taxon>Agaricomycetes</taxon>
        <taxon>Russulales</taxon>
        <taxon>Hericiaceae</taxon>
        <taxon>Hericium</taxon>
    </lineage>
</organism>
<proteinExistence type="predicted"/>
<keyword evidence="2" id="KW-1185">Reference proteome</keyword>
<sequence length="194" mass="21560">MPFIDPDKPSGPVRFTYPSLYASLPAPLQPRAPGSHVTREELATVAPMDELPIALFPGGRGLPRAPKVVFGFPITPKQIEDICHRFDPSKPIKAMDADGYISTDAKTRVDSALTGMCAYGVHLSTVANHPDTNVVSFGDNYGFTALRETLKDEHIRTMQEILATNEPPMWYIQYRCNYERHRPDMVGDATRRGS</sequence>
<dbReference type="EMBL" id="SFCI01000113">
    <property type="protein sequence ID" value="TFY82396.1"/>
    <property type="molecule type" value="Genomic_DNA"/>
</dbReference>
<name>A0A4Z0A5S7_9AGAM</name>